<organism evidence="5 6">
    <name type="scientific">Candidatus Segetimicrobium genomatis</name>
    <dbReference type="NCBI Taxonomy" id="2569760"/>
    <lineage>
        <taxon>Bacteria</taxon>
        <taxon>Bacillati</taxon>
        <taxon>Candidatus Sysuimicrobiota</taxon>
        <taxon>Candidatus Sysuimicrobiia</taxon>
        <taxon>Candidatus Sysuimicrobiales</taxon>
        <taxon>Candidatus Segetimicrobiaceae</taxon>
        <taxon>Candidatus Segetimicrobium</taxon>
    </lineage>
</organism>
<keyword evidence="2" id="KW-0238">DNA-binding</keyword>
<dbReference type="InterPro" id="IPR011991">
    <property type="entry name" value="ArsR-like_HTH"/>
</dbReference>
<gene>
    <name evidence="5" type="ORF">E6H03_11195</name>
</gene>
<dbReference type="CDD" id="cd00090">
    <property type="entry name" value="HTH_ARSR"/>
    <property type="match status" value="1"/>
</dbReference>
<evidence type="ECO:0000313" key="6">
    <source>
        <dbReference type="Proteomes" id="UP000318093"/>
    </source>
</evidence>
<dbReference type="InterPro" id="IPR001845">
    <property type="entry name" value="HTH_ArsR_DNA-bd_dom"/>
</dbReference>
<dbReference type="Proteomes" id="UP000318093">
    <property type="component" value="Unassembled WGS sequence"/>
</dbReference>
<dbReference type="EMBL" id="VBAN01000373">
    <property type="protein sequence ID" value="TMI78929.1"/>
    <property type="molecule type" value="Genomic_DNA"/>
</dbReference>
<sequence length="238" mass="25604">MREMQLVSRLARALADETRLRILQALSLGESTVSDLSARLGLGQSRVSTHLALLRGAGLVSVRPSGRSRTYRLRARRVTAAVRALRSLLPELKGPTRSPGAGREVRRNSPIRRARSCYDHLAGVAGVGLLDALLRRRWLVPVRSGGRVCYALTPAGDRALGARAVDIPRARRARRMFASGCLDWTERRPHLGGALGAAILSALGDAGVVEPRNGSRVLILRRPVAGWLGARPSGAPAE</sequence>
<dbReference type="PRINTS" id="PR00778">
    <property type="entry name" value="HTHARSR"/>
</dbReference>
<dbReference type="PANTHER" id="PTHR33154:SF33">
    <property type="entry name" value="TRANSCRIPTIONAL REPRESSOR SDPR"/>
    <property type="match status" value="1"/>
</dbReference>
<keyword evidence="1" id="KW-0805">Transcription regulation</keyword>
<dbReference type="SUPFAM" id="SSF46785">
    <property type="entry name" value="Winged helix' DNA-binding domain"/>
    <property type="match status" value="1"/>
</dbReference>
<dbReference type="Pfam" id="PF01022">
    <property type="entry name" value="HTH_5"/>
    <property type="match status" value="1"/>
</dbReference>
<comment type="caution">
    <text evidence="5">The sequence shown here is derived from an EMBL/GenBank/DDBJ whole genome shotgun (WGS) entry which is preliminary data.</text>
</comment>
<dbReference type="InterPro" id="IPR036388">
    <property type="entry name" value="WH-like_DNA-bd_sf"/>
</dbReference>
<dbReference type="GO" id="GO:0003700">
    <property type="term" value="F:DNA-binding transcription factor activity"/>
    <property type="evidence" value="ECO:0007669"/>
    <property type="project" value="InterPro"/>
</dbReference>
<dbReference type="PROSITE" id="PS50987">
    <property type="entry name" value="HTH_ARSR_2"/>
    <property type="match status" value="1"/>
</dbReference>
<dbReference type="PANTHER" id="PTHR33154">
    <property type="entry name" value="TRANSCRIPTIONAL REGULATOR, ARSR FAMILY"/>
    <property type="match status" value="1"/>
</dbReference>
<evidence type="ECO:0000256" key="1">
    <source>
        <dbReference type="ARBA" id="ARBA00023015"/>
    </source>
</evidence>
<protein>
    <submittedName>
        <fullName evidence="5">Winged helix-turn-helix transcriptional regulator</fullName>
    </submittedName>
</protein>
<evidence type="ECO:0000313" key="5">
    <source>
        <dbReference type="EMBL" id="TMI78929.1"/>
    </source>
</evidence>
<feature type="domain" description="HTH arsR-type" evidence="4">
    <location>
        <begin position="1"/>
        <end position="93"/>
    </location>
</feature>
<dbReference type="InterPro" id="IPR036390">
    <property type="entry name" value="WH_DNA-bd_sf"/>
</dbReference>
<dbReference type="AlphaFoldDB" id="A0A537J5U8"/>
<dbReference type="NCBIfam" id="NF033788">
    <property type="entry name" value="HTH_metalloreg"/>
    <property type="match status" value="1"/>
</dbReference>
<proteinExistence type="predicted"/>
<dbReference type="InterPro" id="IPR051081">
    <property type="entry name" value="HTH_MetalResp_TranReg"/>
</dbReference>
<dbReference type="SMART" id="SM00418">
    <property type="entry name" value="HTH_ARSR"/>
    <property type="match status" value="1"/>
</dbReference>
<dbReference type="Gene3D" id="1.10.10.10">
    <property type="entry name" value="Winged helix-like DNA-binding domain superfamily/Winged helix DNA-binding domain"/>
    <property type="match status" value="1"/>
</dbReference>
<evidence type="ECO:0000256" key="3">
    <source>
        <dbReference type="ARBA" id="ARBA00023163"/>
    </source>
</evidence>
<keyword evidence="3" id="KW-0804">Transcription</keyword>
<dbReference type="GO" id="GO:0003677">
    <property type="term" value="F:DNA binding"/>
    <property type="evidence" value="ECO:0007669"/>
    <property type="project" value="UniProtKB-KW"/>
</dbReference>
<name>A0A537J5U8_9BACT</name>
<reference evidence="5 6" key="1">
    <citation type="journal article" date="2019" name="Nat. Microbiol.">
        <title>Mediterranean grassland soil C-N compound turnover is dependent on rainfall and depth, and is mediated by genomically divergent microorganisms.</title>
        <authorList>
            <person name="Diamond S."/>
            <person name="Andeer P.F."/>
            <person name="Li Z."/>
            <person name="Crits-Christoph A."/>
            <person name="Burstein D."/>
            <person name="Anantharaman K."/>
            <person name="Lane K.R."/>
            <person name="Thomas B.C."/>
            <person name="Pan C."/>
            <person name="Northen T.R."/>
            <person name="Banfield J.F."/>
        </authorList>
    </citation>
    <scope>NUCLEOTIDE SEQUENCE [LARGE SCALE GENOMIC DNA]</scope>
    <source>
        <strain evidence="5">NP_6</strain>
    </source>
</reference>
<accession>A0A537J5U8</accession>
<evidence type="ECO:0000259" key="4">
    <source>
        <dbReference type="PROSITE" id="PS50987"/>
    </source>
</evidence>
<evidence type="ECO:0000256" key="2">
    <source>
        <dbReference type="ARBA" id="ARBA00023125"/>
    </source>
</evidence>